<comment type="caution">
    <text evidence="7">The sequence shown here is derived from an EMBL/GenBank/DDBJ whole genome shotgun (WGS) entry which is preliminary data.</text>
</comment>
<dbReference type="PANTHER" id="PTHR30346">
    <property type="entry name" value="TRANSCRIPTIONAL DUAL REGULATOR HCAR-RELATED"/>
    <property type="match status" value="1"/>
</dbReference>
<dbReference type="CDD" id="cd08414">
    <property type="entry name" value="PBP2_LTTR_aromatics_like"/>
    <property type="match status" value="1"/>
</dbReference>
<dbReference type="GO" id="GO:0003677">
    <property type="term" value="F:DNA binding"/>
    <property type="evidence" value="ECO:0007669"/>
    <property type="project" value="UniProtKB-KW"/>
</dbReference>
<name>A0A328B6A0_9BACT</name>
<evidence type="ECO:0000313" key="8">
    <source>
        <dbReference type="Proteomes" id="UP000248553"/>
    </source>
</evidence>
<feature type="transmembrane region" description="Helical" evidence="5">
    <location>
        <begin position="241"/>
        <end position="263"/>
    </location>
</feature>
<evidence type="ECO:0000259" key="6">
    <source>
        <dbReference type="PROSITE" id="PS50931"/>
    </source>
</evidence>
<protein>
    <submittedName>
        <fullName evidence="7">LysR family transcriptional regulator</fullName>
    </submittedName>
</protein>
<dbReference type="Gene3D" id="1.10.10.10">
    <property type="entry name" value="Winged helix-like DNA-binding domain superfamily/Winged helix DNA-binding domain"/>
    <property type="match status" value="1"/>
</dbReference>
<keyword evidence="5" id="KW-0472">Membrane</keyword>
<dbReference type="AlphaFoldDB" id="A0A328B6A0"/>
<evidence type="ECO:0000313" key="7">
    <source>
        <dbReference type="EMBL" id="RAK62922.1"/>
    </source>
</evidence>
<evidence type="ECO:0000256" key="5">
    <source>
        <dbReference type="SAM" id="Phobius"/>
    </source>
</evidence>
<dbReference type="InterPro" id="IPR000847">
    <property type="entry name" value="LysR_HTH_N"/>
</dbReference>
<keyword evidence="2" id="KW-0805">Transcription regulation</keyword>
<dbReference type="Proteomes" id="UP000248553">
    <property type="component" value="Unassembled WGS sequence"/>
</dbReference>
<dbReference type="OrthoDB" id="9803735at2"/>
<keyword evidence="4" id="KW-0804">Transcription</keyword>
<evidence type="ECO:0000256" key="1">
    <source>
        <dbReference type="ARBA" id="ARBA00009437"/>
    </source>
</evidence>
<dbReference type="InterPro" id="IPR036390">
    <property type="entry name" value="WH_DNA-bd_sf"/>
</dbReference>
<dbReference type="InterPro" id="IPR036388">
    <property type="entry name" value="WH-like_DNA-bd_sf"/>
</dbReference>
<dbReference type="SUPFAM" id="SSF53850">
    <property type="entry name" value="Periplasmic binding protein-like II"/>
    <property type="match status" value="1"/>
</dbReference>
<accession>A0A328B6A0</accession>
<feature type="domain" description="HTH lysR-type" evidence="6">
    <location>
        <begin position="17"/>
        <end position="74"/>
    </location>
</feature>
<dbReference type="InterPro" id="IPR005119">
    <property type="entry name" value="LysR_subst-bd"/>
</dbReference>
<reference evidence="8" key="1">
    <citation type="submission" date="2018-05" db="EMBL/GenBank/DDBJ databases">
        <authorList>
            <person name="Nie L."/>
        </authorList>
    </citation>
    <scope>NUCLEOTIDE SEQUENCE [LARGE SCALE GENOMIC DNA]</scope>
    <source>
        <strain evidence="8">NL</strain>
    </source>
</reference>
<dbReference type="FunFam" id="1.10.10.10:FF:000001">
    <property type="entry name" value="LysR family transcriptional regulator"/>
    <property type="match status" value="1"/>
</dbReference>
<dbReference type="GO" id="GO:0003700">
    <property type="term" value="F:DNA-binding transcription factor activity"/>
    <property type="evidence" value="ECO:0007669"/>
    <property type="project" value="InterPro"/>
</dbReference>
<gene>
    <name evidence="7" type="ORF">DLM85_22240</name>
</gene>
<dbReference type="Gene3D" id="3.40.190.10">
    <property type="entry name" value="Periplasmic binding protein-like II"/>
    <property type="match status" value="2"/>
</dbReference>
<dbReference type="GO" id="GO:0032993">
    <property type="term" value="C:protein-DNA complex"/>
    <property type="evidence" value="ECO:0007669"/>
    <property type="project" value="TreeGrafter"/>
</dbReference>
<dbReference type="Pfam" id="PF00126">
    <property type="entry name" value="HTH_1"/>
    <property type="match status" value="1"/>
</dbReference>
<keyword evidence="3" id="KW-0238">DNA-binding</keyword>
<dbReference type="PANTHER" id="PTHR30346:SF17">
    <property type="entry name" value="LYSR FAMILY TRANSCRIPTIONAL REGULATOR"/>
    <property type="match status" value="1"/>
</dbReference>
<dbReference type="EMBL" id="QHKM01000011">
    <property type="protein sequence ID" value="RAK62922.1"/>
    <property type="molecule type" value="Genomic_DNA"/>
</dbReference>
<dbReference type="Pfam" id="PF03466">
    <property type="entry name" value="LysR_substrate"/>
    <property type="match status" value="1"/>
</dbReference>
<comment type="similarity">
    <text evidence="1">Belongs to the LysR transcriptional regulatory family.</text>
</comment>
<sequence length="316" mass="34887">MRSNADVAAIHAVIASMNLHHIRYFLRLAERLHFWQTAELLGLTQSSLSRHIQGLEQELGFALFERRQRTVRLTAAGELLQTEWARLLAELEAVQRHARQVSAGEVGSLRLGHVGSVAYAWLPRLLAGFTARYPLVQLELREIGAADSQAQLLTYQLDVGFWREPARNPALVSVPIFDEPLALAVPAAHPVRADTFTSLAALRDERFILPSLSDEGAYAQALRRMFEGYGYQPRRTITSDFGATILSLVAAGLGVAVLPMSYADSPTPGLRYLPLPHHSTVYLTCRRDERSVVVENLRAEATRLAAAQAAGPHQAV</sequence>
<evidence type="ECO:0000256" key="4">
    <source>
        <dbReference type="ARBA" id="ARBA00023163"/>
    </source>
</evidence>
<keyword evidence="5" id="KW-0812">Transmembrane</keyword>
<dbReference type="SUPFAM" id="SSF46785">
    <property type="entry name" value="Winged helix' DNA-binding domain"/>
    <property type="match status" value="1"/>
</dbReference>
<proteinExistence type="inferred from homology"/>
<keyword evidence="5" id="KW-1133">Transmembrane helix</keyword>
<dbReference type="PRINTS" id="PR00039">
    <property type="entry name" value="HTHLYSR"/>
</dbReference>
<evidence type="ECO:0000256" key="3">
    <source>
        <dbReference type="ARBA" id="ARBA00023125"/>
    </source>
</evidence>
<organism evidence="7 8">
    <name type="scientific">Hymenobacter edaphi</name>
    <dbReference type="NCBI Taxonomy" id="2211146"/>
    <lineage>
        <taxon>Bacteria</taxon>
        <taxon>Pseudomonadati</taxon>
        <taxon>Bacteroidota</taxon>
        <taxon>Cytophagia</taxon>
        <taxon>Cytophagales</taxon>
        <taxon>Hymenobacteraceae</taxon>
        <taxon>Hymenobacter</taxon>
    </lineage>
</organism>
<dbReference type="PROSITE" id="PS50931">
    <property type="entry name" value="HTH_LYSR"/>
    <property type="match status" value="1"/>
</dbReference>
<evidence type="ECO:0000256" key="2">
    <source>
        <dbReference type="ARBA" id="ARBA00023015"/>
    </source>
</evidence>
<keyword evidence="8" id="KW-1185">Reference proteome</keyword>